<dbReference type="PROSITE" id="PS51257">
    <property type="entry name" value="PROKAR_LIPOPROTEIN"/>
    <property type="match status" value="1"/>
</dbReference>
<comment type="caution">
    <text evidence="4">The sequence shown here is derived from an EMBL/GenBank/DDBJ whole genome shotgun (WGS) entry which is preliminary data.</text>
</comment>
<name>C8PNZ9_9SPIR</name>
<dbReference type="eggNOG" id="COG1680">
    <property type="taxonomic scope" value="Bacteria"/>
</dbReference>
<evidence type="ECO:0000313" key="5">
    <source>
        <dbReference type="Proteomes" id="UP000004509"/>
    </source>
</evidence>
<feature type="chain" id="PRO_5002990069" evidence="2">
    <location>
        <begin position="33"/>
        <end position="663"/>
    </location>
</feature>
<dbReference type="OrthoDB" id="9770183at2"/>
<keyword evidence="2" id="KW-0732">Signal</keyword>
<dbReference type="Gene3D" id="3.40.710.10">
    <property type="entry name" value="DD-peptidase/beta-lactamase superfamily"/>
    <property type="match status" value="1"/>
</dbReference>
<reference evidence="4 5" key="1">
    <citation type="submission" date="2009-07" db="EMBL/GenBank/DDBJ databases">
        <authorList>
            <person name="Madupu R."/>
            <person name="Sebastian Y."/>
            <person name="Durkin A.S."/>
            <person name="Torralba M."/>
            <person name="Methe B."/>
            <person name="Sutton G.G."/>
            <person name="Strausberg R.L."/>
            <person name="Nelson K.E."/>
        </authorList>
    </citation>
    <scope>NUCLEOTIDE SEQUENCE [LARGE SCALE GENOMIC DNA]</scope>
    <source>
        <strain evidence="4 5">ATCC 35580</strain>
    </source>
</reference>
<dbReference type="EMBL" id="ACYH01000024">
    <property type="protein sequence ID" value="EEV20862.1"/>
    <property type="molecule type" value="Genomic_DNA"/>
</dbReference>
<protein>
    <submittedName>
        <fullName evidence="4">Beta-lactamase</fullName>
    </submittedName>
</protein>
<dbReference type="STRING" id="596324.TREVI0001_1718"/>
<dbReference type="GO" id="GO:0016787">
    <property type="term" value="F:hydrolase activity"/>
    <property type="evidence" value="ECO:0007669"/>
    <property type="project" value="UniProtKB-KW"/>
</dbReference>
<dbReference type="RefSeq" id="WP_006188267.1">
    <property type="nucleotide sequence ID" value="NZ_ACYH01000024.1"/>
</dbReference>
<evidence type="ECO:0000313" key="4">
    <source>
        <dbReference type="EMBL" id="EEV20862.1"/>
    </source>
</evidence>
<feature type="signal peptide" evidence="2">
    <location>
        <begin position="1"/>
        <end position="32"/>
    </location>
</feature>
<organism evidence="4 5">
    <name type="scientific">Treponema vincentii ATCC 35580</name>
    <dbReference type="NCBI Taxonomy" id="596324"/>
    <lineage>
        <taxon>Bacteria</taxon>
        <taxon>Pseudomonadati</taxon>
        <taxon>Spirochaetota</taxon>
        <taxon>Spirochaetia</taxon>
        <taxon>Spirochaetales</taxon>
        <taxon>Treponemataceae</taxon>
        <taxon>Treponema</taxon>
    </lineage>
</organism>
<dbReference type="SUPFAM" id="SSF56601">
    <property type="entry name" value="beta-lactamase/transpeptidase-like"/>
    <property type="match status" value="1"/>
</dbReference>
<dbReference type="Pfam" id="PF00144">
    <property type="entry name" value="Beta-lactamase"/>
    <property type="match status" value="1"/>
</dbReference>
<gene>
    <name evidence="4" type="ORF">TREVI0001_1718</name>
</gene>
<dbReference type="InterPro" id="IPR050789">
    <property type="entry name" value="Diverse_Enzym_Activities"/>
</dbReference>
<sequence>MKPFRFSHKSSLQPFAISVVISCFLLSLSGCASISAGKTDDLLPTDTAEMIEAVFSDTAQMQTEQTFPIPMEEYDASILPNNYLAFTAYKGQARIYFWAHRLASFDLYINNRKISTHSICIDQPICFDASPYIQNGRNMLYISALVPAESGGAQEQESPSLQVKIPYPVIKPLSATNPRSVSKKQQKNLPYSTETLEIVDRLLTAETENGFPGAQLVIIKDGIMIKNSAYGVISKVDNAGNVLDEGVPVTEKTLFDLASNTKMYAVNFAVQKLISEQQLALTDTVQGFFPQFADDKKSKIKGKAEITVFDLLTHQSGFPAGSPYSQKIEQLKQTSGKSNREHTFDLIMETPLVYQPRTAMLYSDINYMLLAYIIEKLTGIGLDEYVADSFYRPLGLDRICFTPLRHGFTLDEIAATEIKAKPRTQTAIEAAQTTELIHGTVHDPEAYTAMEEISGHAGLFANAESIAVLAQVMLNNGGYGVKRFFDPAVAGYFTAQQSLVSSIGLGWRRQGTQEYAWAFSPLASIRTFGHTGWTGTLTLIDPVEHLIIILLTNAKNTVPAHNTRNSRFEGDYYLAKRYGAITALIYEAFRQPTQAQLDNMLIELAEKKYQMLQEVSAFDNQGYINDLAAIMKVVKQCAQKSTGLRAFLKTETATQILQALVRL</sequence>
<evidence type="ECO:0000256" key="1">
    <source>
        <dbReference type="ARBA" id="ARBA00022801"/>
    </source>
</evidence>
<accession>C8PNZ9</accession>
<evidence type="ECO:0000259" key="3">
    <source>
        <dbReference type="Pfam" id="PF00144"/>
    </source>
</evidence>
<feature type="domain" description="Beta-lactamase-related" evidence="3">
    <location>
        <begin position="200"/>
        <end position="564"/>
    </location>
</feature>
<dbReference type="InterPro" id="IPR012338">
    <property type="entry name" value="Beta-lactam/transpept-like"/>
</dbReference>
<dbReference type="PANTHER" id="PTHR43283">
    <property type="entry name" value="BETA-LACTAMASE-RELATED"/>
    <property type="match status" value="1"/>
</dbReference>
<dbReference type="PANTHER" id="PTHR43283:SF11">
    <property type="entry name" value="BETA-LACTAMASE-RELATED DOMAIN-CONTAINING PROTEIN"/>
    <property type="match status" value="1"/>
</dbReference>
<keyword evidence="1" id="KW-0378">Hydrolase</keyword>
<dbReference type="Proteomes" id="UP000004509">
    <property type="component" value="Unassembled WGS sequence"/>
</dbReference>
<proteinExistence type="predicted"/>
<dbReference type="AlphaFoldDB" id="C8PNZ9"/>
<dbReference type="InterPro" id="IPR001466">
    <property type="entry name" value="Beta-lactam-related"/>
</dbReference>
<dbReference type="NCBIfam" id="NF002968">
    <property type="entry name" value="PRK03642.1"/>
    <property type="match status" value="1"/>
</dbReference>
<evidence type="ECO:0000256" key="2">
    <source>
        <dbReference type="SAM" id="SignalP"/>
    </source>
</evidence>